<keyword evidence="1" id="KW-0408">Iron</keyword>
<dbReference type="InterPro" id="IPR052713">
    <property type="entry name" value="FeoA"/>
</dbReference>
<dbReference type="PANTHER" id="PTHR42954:SF2">
    <property type="entry name" value="FE(2+) TRANSPORT PROTEIN A"/>
    <property type="match status" value="1"/>
</dbReference>
<evidence type="ECO:0000313" key="3">
    <source>
        <dbReference type="EMBL" id="MBW8182312.1"/>
    </source>
</evidence>
<dbReference type="Proteomes" id="UP001195963">
    <property type="component" value="Unassembled WGS sequence"/>
</dbReference>
<organism evidence="3 4">
    <name type="scientific">Shewanella nanhaiensis</name>
    <dbReference type="NCBI Taxonomy" id="2864872"/>
    <lineage>
        <taxon>Bacteria</taxon>
        <taxon>Pseudomonadati</taxon>
        <taxon>Pseudomonadota</taxon>
        <taxon>Gammaproteobacteria</taxon>
        <taxon>Alteromonadales</taxon>
        <taxon>Shewanellaceae</taxon>
        <taxon>Shewanella</taxon>
    </lineage>
</organism>
<name>A0ABS7DY80_9GAMM</name>
<proteinExistence type="predicted"/>
<feature type="domain" description="Ferrous iron transporter FeoA-like" evidence="2">
    <location>
        <begin position="1"/>
        <end position="76"/>
    </location>
</feature>
<dbReference type="SMART" id="SM00899">
    <property type="entry name" value="FeoA"/>
    <property type="match status" value="1"/>
</dbReference>
<evidence type="ECO:0000259" key="2">
    <source>
        <dbReference type="SMART" id="SM00899"/>
    </source>
</evidence>
<protein>
    <submittedName>
        <fullName evidence="3">Ferrous iron transport protein A</fullName>
    </submittedName>
</protein>
<dbReference type="InterPro" id="IPR038157">
    <property type="entry name" value="FeoA_core_dom"/>
</dbReference>
<dbReference type="RefSeq" id="WP_012325730.1">
    <property type="nucleotide sequence ID" value="NZ_JAHZST010000001.1"/>
</dbReference>
<dbReference type="InterPro" id="IPR007167">
    <property type="entry name" value="Fe-transptr_FeoA-like"/>
</dbReference>
<gene>
    <name evidence="3" type="ORF">K0625_01430</name>
</gene>
<dbReference type="Gene3D" id="2.30.30.90">
    <property type="match status" value="1"/>
</dbReference>
<accession>A0ABS7DY80</accession>
<dbReference type="InterPro" id="IPR008988">
    <property type="entry name" value="Transcriptional_repressor_C"/>
</dbReference>
<keyword evidence="4" id="KW-1185">Reference proteome</keyword>
<comment type="caution">
    <text evidence="3">The sequence shown here is derived from an EMBL/GenBank/DDBJ whole genome shotgun (WGS) entry which is preliminary data.</text>
</comment>
<dbReference type="Pfam" id="PF04023">
    <property type="entry name" value="FeoA"/>
    <property type="match status" value="1"/>
</dbReference>
<reference evidence="3 4" key="1">
    <citation type="submission" date="2021-07" db="EMBL/GenBank/DDBJ databases">
        <title>Shewanella sp. nov, isolated from SCS.</title>
        <authorList>
            <person name="Cao W.R."/>
        </authorList>
    </citation>
    <scope>NUCLEOTIDE SEQUENCE [LARGE SCALE GENOMIC DNA]</scope>
    <source>
        <strain evidence="3 4">NR704-98</strain>
    </source>
</reference>
<dbReference type="PANTHER" id="PTHR42954">
    <property type="entry name" value="FE(2+) TRANSPORT PROTEIN A"/>
    <property type="match status" value="1"/>
</dbReference>
<evidence type="ECO:0000313" key="4">
    <source>
        <dbReference type="Proteomes" id="UP001195963"/>
    </source>
</evidence>
<dbReference type="SUPFAM" id="SSF50037">
    <property type="entry name" value="C-terminal domain of transcriptional repressors"/>
    <property type="match status" value="1"/>
</dbReference>
<sequence>MKLSDLNPGEHATIAVVGQLDLPAVVKRKLLSMGITPNTRFRLLRKAPLGSGLELDIRGSRLCMRRDLADIIEVERVEVVELEVEKANG</sequence>
<evidence type="ECO:0000256" key="1">
    <source>
        <dbReference type="ARBA" id="ARBA00023004"/>
    </source>
</evidence>
<dbReference type="EMBL" id="JAHZST010000001">
    <property type="protein sequence ID" value="MBW8182312.1"/>
    <property type="molecule type" value="Genomic_DNA"/>
</dbReference>